<evidence type="ECO:0000256" key="1">
    <source>
        <dbReference type="ARBA" id="ARBA00004442"/>
    </source>
</evidence>
<dbReference type="SUPFAM" id="SSF48452">
    <property type="entry name" value="TPR-like"/>
    <property type="match status" value="1"/>
</dbReference>
<dbReference type="RefSeq" id="WP_013769142.1">
    <property type="nucleotide sequence ID" value="NC_015513.1"/>
</dbReference>
<evidence type="ECO:0000313" key="9">
    <source>
        <dbReference type="EMBL" id="AEE54626.1"/>
    </source>
</evidence>
<dbReference type="InterPro" id="IPR011990">
    <property type="entry name" value="TPR-like_helical_dom_sf"/>
</dbReference>
<gene>
    <name evidence="9" type="ordered locus">Halhy_6814</name>
</gene>
<keyword evidence="10" id="KW-1185">Reference proteome</keyword>
<comment type="similarity">
    <text evidence="2">Belongs to the SusD family.</text>
</comment>
<dbReference type="PROSITE" id="PS51257">
    <property type="entry name" value="PROKAR_LIPOPROTEIN"/>
    <property type="match status" value="1"/>
</dbReference>
<keyword evidence="9" id="KW-0614">Plasmid</keyword>
<accession>F4L8B8</accession>
<evidence type="ECO:0000256" key="5">
    <source>
        <dbReference type="ARBA" id="ARBA00023237"/>
    </source>
</evidence>
<reference evidence="9 10" key="1">
    <citation type="journal article" date="2011" name="Stand. Genomic Sci.">
        <title>Complete genome sequence of Haliscomenobacter hydrossis type strain (O).</title>
        <authorList>
            <consortium name="US DOE Joint Genome Institute (JGI-PGF)"/>
            <person name="Daligault H."/>
            <person name="Lapidus A."/>
            <person name="Zeytun A."/>
            <person name="Nolan M."/>
            <person name="Lucas S."/>
            <person name="Del Rio T.G."/>
            <person name="Tice H."/>
            <person name="Cheng J.F."/>
            <person name="Tapia R."/>
            <person name="Han C."/>
            <person name="Goodwin L."/>
            <person name="Pitluck S."/>
            <person name="Liolios K."/>
            <person name="Pagani I."/>
            <person name="Ivanova N."/>
            <person name="Huntemann M."/>
            <person name="Mavromatis K."/>
            <person name="Mikhailova N."/>
            <person name="Pati A."/>
            <person name="Chen A."/>
            <person name="Palaniappan K."/>
            <person name="Land M."/>
            <person name="Hauser L."/>
            <person name="Brambilla E.M."/>
            <person name="Rohde M."/>
            <person name="Verbarg S."/>
            <person name="Goker M."/>
            <person name="Bristow J."/>
            <person name="Eisen J.A."/>
            <person name="Markowitz V."/>
            <person name="Hugenholtz P."/>
            <person name="Kyrpides N.C."/>
            <person name="Klenk H.P."/>
            <person name="Woyke T."/>
        </authorList>
    </citation>
    <scope>NUCLEOTIDE SEQUENCE [LARGE SCALE GENOMIC DNA]</scope>
    <source>
        <strain evidence="10">ATCC 27775 / DSM 1100 / LMG 10767 / O</strain>
        <plasmid evidence="10">Plasmid pHALHY03</plasmid>
    </source>
</reference>
<dbReference type="Gene3D" id="1.25.40.390">
    <property type="match status" value="1"/>
</dbReference>
<keyword evidence="3 6" id="KW-0732">Signal</keyword>
<dbReference type="KEGG" id="hhy:Halhy_6814"/>
<dbReference type="InterPro" id="IPR012944">
    <property type="entry name" value="SusD_RagB_dom"/>
</dbReference>
<proteinExistence type="inferred from homology"/>
<dbReference type="EMBL" id="CP002694">
    <property type="protein sequence ID" value="AEE54626.1"/>
    <property type="molecule type" value="Genomic_DNA"/>
</dbReference>
<comment type="subcellular location">
    <subcellularLocation>
        <location evidence="1">Cell outer membrane</location>
    </subcellularLocation>
</comment>
<protein>
    <submittedName>
        <fullName evidence="9">RagB/SusD domain-containing protein</fullName>
    </submittedName>
</protein>
<evidence type="ECO:0000256" key="6">
    <source>
        <dbReference type="SAM" id="SignalP"/>
    </source>
</evidence>
<name>F4L8B8_HALH1</name>
<dbReference type="Pfam" id="PF07980">
    <property type="entry name" value="SusD_RagB"/>
    <property type="match status" value="1"/>
</dbReference>
<dbReference type="OrthoDB" id="5694214at2"/>
<keyword evidence="4" id="KW-0472">Membrane</keyword>
<dbReference type="Proteomes" id="UP000008461">
    <property type="component" value="Plasmid pHALHY03"/>
</dbReference>
<geneLocation type="plasmid" evidence="9 10">
    <name>pHALHY03</name>
</geneLocation>
<feature type="domain" description="SusD-like N-terminal" evidence="8">
    <location>
        <begin position="33"/>
        <end position="220"/>
    </location>
</feature>
<evidence type="ECO:0000256" key="2">
    <source>
        <dbReference type="ARBA" id="ARBA00006275"/>
    </source>
</evidence>
<feature type="domain" description="RagB/SusD" evidence="7">
    <location>
        <begin position="325"/>
        <end position="551"/>
    </location>
</feature>
<evidence type="ECO:0000313" key="10">
    <source>
        <dbReference type="Proteomes" id="UP000008461"/>
    </source>
</evidence>
<reference key="2">
    <citation type="submission" date="2011-04" db="EMBL/GenBank/DDBJ databases">
        <title>Complete sequence of plasmid 3 of Haliscomenobacter hydrossis DSM 1100.</title>
        <authorList>
            <consortium name="US DOE Joint Genome Institute (JGI-PGF)"/>
            <person name="Lucas S."/>
            <person name="Han J."/>
            <person name="Lapidus A."/>
            <person name="Bruce D."/>
            <person name="Goodwin L."/>
            <person name="Pitluck S."/>
            <person name="Peters L."/>
            <person name="Kyrpides N."/>
            <person name="Mavromatis K."/>
            <person name="Ivanova N."/>
            <person name="Ovchinnikova G."/>
            <person name="Pagani I."/>
            <person name="Daligault H."/>
            <person name="Detter J.C."/>
            <person name="Han C."/>
            <person name="Land M."/>
            <person name="Hauser L."/>
            <person name="Markowitz V."/>
            <person name="Cheng J.-F."/>
            <person name="Hugenholtz P."/>
            <person name="Woyke T."/>
            <person name="Wu D."/>
            <person name="Verbarg S."/>
            <person name="Frueling A."/>
            <person name="Brambilla E."/>
            <person name="Klenk H.-P."/>
            <person name="Eisen J.A."/>
        </authorList>
    </citation>
    <scope>NUCLEOTIDE SEQUENCE</scope>
    <source>
        <strain>DSM 1100</strain>
    </source>
</reference>
<sequence length="551" mass="61820">MKKNLLFFFLGICFFLSSCLSQLEEDVRSQVTDSHLSTAAGFQEAVNASYASLKTVFCALEDNGIIPLLTTFGTDTYTNGFDGGFKMMNFYNSDLNPRTNAITFNWNNLYTAINTCNAVVSRAPNVTGLTDAVKNTRVAEVRFIRAEYYFLLVQLFGPVHLSLSETTGVQTTATRSPVKDIYDAIVQDLEFAIQNLPINPAQYGRVTKPAAENLLAMVYLARATSEAKQAQDYAKAAELAKGVISKYNFKLLDDFAKIFEQGSAEKNAEVIWAIQNTKDVIANGPGNTMHLYFIMKYDDLIGMQRDIANGRPYARYKPTDFVLNTLFDRKLDSRYEKSFKRVFYCNKPGTYTINGKAVALAAGDTAVYLPDREWSAAEISRAKYSVFPPSRQNERVFPTLIKHLDPQRQGINDQPGSRDFLFFRLAETYLVAAEALLMSGNSAEAATYLNMVRRRAAKSGATPAETEANRLAMEITPNLLTLDFVLDERARELLGEGNRWIDLVRTGKLIERVKKYNPVAAANIQDFHVLRPIPQQQIDRTEGEFKQNPGY</sequence>
<dbReference type="CDD" id="cd08977">
    <property type="entry name" value="SusD"/>
    <property type="match status" value="1"/>
</dbReference>
<keyword evidence="5" id="KW-0998">Cell outer membrane</keyword>
<evidence type="ECO:0000256" key="3">
    <source>
        <dbReference type="ARBA" id="ARBA00022729"/>
    </source>
</evidence>
<feature type="chain" id="PRO_5003310804" evidence="6">
    <location>
        <begin position="24"/>
        <end position="551"/>
    </location>
</feature>
<organism evidence="9 10">
    <name type="scientific">Haliscomenobacter hydrossis (strain ATCC 27775 / DSM 1100 / LMG 10767 / O)</name>
    <dbReference type="NCBI Taxonomy" id="760192"/>
    <lineage>
        <taxon>Bacteria</taxon>
        <taxon>Pseudomonadati</taxon>
        <taxon>Bacteroidota</taxon>
        <taxon>Saprospiria</taxon>
        <taxon>Saprospirales</taxon>
        <taxon>Haliscomenobacteraceae</taxon>
        <taxon>Haliscomenobacter</taxon>
    </lineage>
</organism>
<evidence type="ECO:0000259" key="8">
    <source>
        <dbReference type="Pfam" id="PF14322"/>
    </source>
</evidence>
<dbReference type="AlphaFoldDB" id="F4L8B8"/>
<dbReference type="Pfam" id="PF14322">
    <property type="entry name" value="SusD-like_3"/>
    <property type="match status" value="1"/>
</dbReference>
<feature type="signal peptide" evidence="6">
    <location>
        <begin position="1"/>
        <end position="23"/>
    </location>
</feature>
<dbReference type="InterPro" id="IPR033985">
    <property type="entry name" value="SusD-like_N"/>
</dbReference>
<dbReference type="eggNOG" id="COG0436">
    <property type="taxonomic scope" value="Bacteria"/>
</dbReference>
<evidence type="ECO:0000256" key="4">
    <source>
        <dbReference type="ARBA" id="ARBA00023136"/>
    </source>
</evidence>
<dbReference type="GO" id="GO:0009279">
    <property type="term" value="C:cell outer membrane"/>
    <property type="evidence" value="ECO:0007669"/>
    <property type="project" value="UniProtKB-SubCell"/>
</dbReference>
<evidence type="ECO:0000259" key="7">
    <source>
        <dbReference type="Pfam" id="PF07980"/>
    </source>
</evidence>
<dbReference type="HOGENOM" id="CLU_015553_1_4_10"/>